<evidence type="ECO:0000313" key="1">
    <source>
        <dbReference type="EMBL" id="KGM18986.1"/>
    </source>
</evidence>
<proteinExistence type="predicted"/>
<dbReference type="Proteomes" id="UP000030145">
    <property type="component" value="Unassembled WGS sequence"/>
</dbReference>
<comment type="caution">
    <text evidence="1">The sequence shown here is derived from an EMBL/GenBank/DDBJ whole genome shotgun (WGS) entry which is preliminary data.</text>
</comment>
<name>A0A0A2DQ67_9CORY</name>
<sequence>MVVPRIGLRAEFEDGSCRVKDNAINPATLDRACTYTSDDRPYSLPGTDASDIVVVAGHTGAGVHAVFDKLYDGRANRHTISVGDKMYLRTANSGDNWLVYSATDLHEPKKEGLAEDSAIWGDGPRPGRLLTISCIQPANPLASSARNAVIGWQFQGVSHSTKTSGSP</sequence>
<keyword evidence="2" id="KW-1185">Reference proteome</keyword>
<accession>A0A0A2DQ67</accession>
<protein>
    <recommendedName>
        <fullName evidence="3">Sortase</fullName>
    </recommendedName>
</protein>
<gene>
    <name evidence="1" type="ORF">MA47_04445</name>
</gene>
<dbReference type="EMBL" id="JRVJ01000004">
    <property type="protein sequence ID" value="KGM18986.1"/>
    <property type="molecule type" value="Genomic_DNA"/>
</dbReference>
<organism evidence="1 2">
    <name type="scientific">Corynebacterium auriscanis</name>
    <dbReference type="NCBI Taxonomy" id="99807"/>
    <lineage>
        <taxon>Bacteria</taxon>
        <taxon>Bacillati</taxon>
        <taxon>Actinomycetota</taxon>
        <taxon>Actinomycetes</taxon>
        <taxon>Mycobacteriales</taxon>
        <taxon>Corynebacteriaceae</taxon>
        <taxon>Corynebacterium</taxon>
    </lineage>
</organism>
<evidence type="ECO:0008006" key="3">
    <source>
        <dbReference type="Google" id="ProtNLM"/>
    </source>
</evidence>
<evidence type="ECO:0000313" key="2">
    <source>
        <dbReference type="Proteomes" id="UP000030145"/>
    </source>
</evidence>
<dbReference type="AlphaFoldDB" id="A0A0A2DQ67"/>
<reference evidence="1 2" key="1">
    <citation type="submission" date="2014-10" db="EMBL/GenBank/DDBJ databases">
        <title>Whole Genome sequence of Corynebacterium auriscanis strain CIP 106629.</title>
        <authorList>
            <person name="Hassan S.S."/>
            <person name="Jamal S.B."/>
            <person name="Tiwari S."/>
            <person name="Oliveira L.D.C."/>
            <person name="Souza F."/>
            <person name="Mariano D.C."/>
            <person name="Almeida S."/>
            <person name="Dorella F."/>
            <person name="Pereira F."/>
            <person name="Carvalho A."/>
            <person name="Leal C.A."/>
            <person name="Soares S.D.C."/>
            <person name="Figueiredo H.C."/>
            <person name="Silva A."/>
            <person name="Azevedo V.A."/>
        </authorList>
    </citation>
    <scope>NUCLEOTIDE SEQUENCE [LARGE SCALE GENOMIC DNA]</scope>
    <source>
        <strain evidence="1 2">CIP 106629</strain>
    </source>
</reference>